<feature type="region of interest" description="Disordered" evidence="1">
    <location>
        <begin position="1"/>
        <end position="23"/>
    </location>
</feature>
<dbReference type="AlphaFoldDB" id="A0A6A6U2G4"/>
<organism evidence="2 3">
    <name type="scientific">Microthyrium microscopicum</name>
    <dbReference type="NCBI Taxonomy" id="703497"/>
    <lineage>
        <taxon>Eukaryota</taxon>
        <taxon>Fungi</taxon>
        <taxon>Dikarya</taxon>
        <taxon>Ascomycota</taxon>
        <taxon>Pezizomycotina</taxon>
        <taxon>Dothideomycetes</taxon>
        <taxon>Dothideomycetes incertae sedis</taxon>
        <taxon>Microthyriales</taxon>
        <taxon>Microthyriaceae</taxon>
        <taxon>Microthyrium</taxon>
    </lineage>
</organism>
<feature type="compositionally biased region" description="Polar residues" evidence="1">
    <location>
        <begin position="131"/>
        <end position="156"/>
    </location>
</feature>
<sequence length="156" mass="17348">MNGNTDSPTPMAMTHTNPSATTSHRWDQFNEWKHRLDYADGYEPHSPELGWLGSSLCFKVGNDLGRLNLPRADEHQCTIIFNLLQVLEMTTNTRLQKSSIDLAALTFSERHLDLSLRLPPSSPRSPSVVSTVGTATDQIPKSRMGRSQTSHACADE</sequence>
<evidence type="ECO:0000256" key="1">
    <source>
        <dbReference type="SAM" id="MobiDB-lite"/>
    </source>
</evidence>
<accession>A0A6A6U2G4</accession>
<keyword evidence="3" id="KW-1185">Reference proteome</keyword>
<proteinExistence type="predicted"/>
<reference evidence="2" key="1">
    <citation type="journal article" date="2020" name="Stud. Mycol.">
        <title>101 Dothideomycetes genomes: a test case for predicting lifestyles and emergence of pathogens.</title>
        <authorList>
            <person name="Haridas S."/>
            <person name="Albert R."/>
            <person name="Binder M."/>
            <person name="Bloem J."/>
            <person name="Labutti K."/>
            <person name="Salamov A."/>
            <person name="Andreopoulos B."/>
            <person name="Baker S."/>
            <person name="Barry K."/>
            <person name="Bills G."/>
            <person name="Bluhm B."/>
            <person name="Cannon C."/>
            <person name="Castanera R."/>
            <person name="Culley D."/>
            <person name="Daum C."/>
            <person name="Ezra D."/>
            <person name="Gonzalez J."/>
            <person name="Henrissat B."/>
            <person name="Kuo A."/>
            <person name="Liang C."/>
            <person name="Lipzen A."/>
            <person name="Lutzoni F."/>
            <person name="Magnuson J."/>
            <person name="Mondo S."/>
            <person name="Nolan M."/>
            <person name="Ohm R."/>
            <person name="Pangilinan J."/>
            <person name="Park H.-J."/>
            <person name="Ramirez L."/>
            <person name="Alfaro M."/>
            <person name="Sun H."/>
            <person name="Tritt A."/>
            <person name="Yoshinaga Y."/>
            <person name="Zwiers L.-H."/>
            <person name="Turgeon B."/>
            <person name="Goodwin S."/>
            <person name="Spatafora J."/>
            <person name="Crous P."/>
            <person name="Grigoriev I."/>
        </authorList>
    </citation>
    <scope>NUCLEOTIDE SEQUENCE</scope>
    <source>
        <strain evidence="2">CBS 115976</strain>
    </source>
</reference>
<gene>
    <name evidence="2" type="ORF">BT63DRAFT_457430</name>
</gene>
<feature type="compositionally biased region" description="Low complexity" evidence="1">
    <location>
        <begin position="118"/>
        <end position="130"/>
    </location>
</feature>
<name>A0A6A6U2G4_9PEZI</name>
<evidence type="ECO:0000313" key="2">
    <source>
        <dbReference type="EMBL" id="KAF2666479.1"/>
    </source>
</evidence>
<dbReference type="EMBL" id="MU004238">
    <property type="protein sequence ID" value="KAF2666479.1"/>
    <property type="molecule type" value="Genomic_DNA"/>
</dbReference>
<evidence type="ECO:0000313" key="3">
    <source>
        <dbReference type="Proteomes" id="UP000799302"/>
    </source>
</evidence>
<protein>
    <submittedName>
        <fullName evidence="2">Uncharacterized protein</fullName>
    </submittedName>
</protein>
<feature type="region of interest" description="Disordered" evidence="1">
    <location>
        <begin position="118"/>
        <end position="156"/>
    </location>
</feature>
<dbReference type="Proteomes" id="UP000799302">
    <property type="component" value="Unassembled WGS sequence"/>
</dbReference>